<evidence type="ECO:0000313" key="3">
    <source>
        <dbReference type="Proteomes" id="UP000327044"/>
    </source>
</evidence>
<proteinExistence type="predicted"/>
<dbReference type="PANTHER" id="PTHR45913">
    <property type="entry name" value="EPM2A-INTERACTING PROTEIN 1"/>
    <property type="match status" value="1"/>
</dbReference>
<dbReference type="Pfam" id="PF18658">
    <property type="entry name" value="zf-C2H2_12"/>
    <property type="match status" value="1"/>
</dbReference>
<dbReference type="Proteomes" id="UP000327044">
    <property type="component" value="Unassembled WGS sequence"/>
</dbReference>
<dbReference type="InParanoid" id="A0A5N4A0J0"/>
<dbReference type="AlphaFoldDB" id="A0A5N4A0J0"/>
<gene>
    <name evidence="2" type="ORF">PPYR_15132</name>
</gene>
<protein>
    <recommendedName>
        <fullName evidence="1">SPIN-DOC-like zinc-finger domain-containing protein</fullName>
    </recommendedName>
</protein>
<reference evidence="2 3" key="1">
    <citation type="journal article" date="2018" name="Elife">
        <title>Firefly genomes illuminate parallel origins of bioluminescence in beetles.</title>
        <authorList>
            <person name="Fallon T.R."/>
            <person name="Lower S.E."/>
            <person name="Chang C.H."/>
            <person name="Bessho-Uehara M."/>
            <person name="Martin G.J."/>
            <person name="Bewick A.J."/>
            <person name="Behringer M."/>
            <person name="Debat H.J."/>
            <person name="Wong I."/>
            <person name="Day J.C."/>
            <person name="Suvorov A."/>
            <person name="Silva C.J."/>
            <person name="Stanger-Hall K.F."/>
            <person name="Hall D.W."/>
            <person name="Schmitz R.J."/>
            <person name="Nelson D.R."/>
            <person name="Lewis S.M."/>
            <person name="Shigenobu S."/>
            <person name="Bybee S.M."/>
            <person name="Larracuente A.M."/>
            <person name="Oba Y."/>
            <person name="Weng J.K."/>
        </authorList>
    </citation>
    <scope>NUCLEOTIDE SEQUENCE [LARGE SCALE GENOMIC DNA]</scope>
    <source>
        <strain evidence="2">1611_PpyrPB1</strain>
        <tissue evidence="2">Whole body</tissue>
    </source>
</reference>
<dbReference type="PANTHER" id="PTHR45913:SF5">
    <property type="entry name" value="GENERAL TRANSCRIPTION FACTOR II-I REPEAT DOMAIN-CONTAINING PROTEIN 2A-LIKE PROTEIN"/>
    <property type="match status" value="1"/>
</dbReference>
<feature type="domain" description="SPIN-DOC-like zinc-finger" evidence="1">
    <location>
        <begin position="21"/>
        <end position="79"/>
    </location>
</feature>
<keyword evidence="3" id="KW-1185">Reference proteome</keyword>
<comment type="caution">
    <text evidence="2">The sequence shown here is derived from an EMBL/GenBank/DDBJ whole genome shotgun (WGS) entry which is preliminary data.</text>
</comment>
<evidence type="ECO:0000259" key="1">
    <source>
        <dbReference type="Pfam" id="PF18658"/>
    </source>
</evidence>
<dbReference type="InterPro" id="IPR040647">
    <property type="entry name" value="SPIN-DOC_Znf-C2H2"/>
</dbReference>
<dbReference type="SUPFAM" id="SSF53098">
    <property type="entry name" value="Ribonuclease H-like"/>
    <property type="match status" value="1"/>
</dbReference>
<dbReference type="EMBL" id="VVIM01000735">
    <property type="protein sequence ID" value="KAB0790830.1"/>
    <property type="molecule type" value="Genomic_DNA"/>
</dbReference>
<organism evidence="2 3">
    <name type="scientific">Photinus pyralis</name>
    <name type="common">Common eastern firefly</name>
    <name type="synonym">Lampyris pyralis</name>
    <dbReference type="NCBI Taxonomy" id="7054"/>
    <lineage>
        <taxon>Eukaryota</taxon>
        <taxon>Metazoa</taxon>
        <taxon>Ecdysozoa</taxon>
        <taxon>Arthropoda</taxon>
        <taxon>Hexapoda</taxon>
        <taxon>Insecta</taxon>
        <taxon>Pterygota</taxon>
        <taxon>Neoptera</taxon>
        <taxon>Endopterygota</taxon>
        <taxon>Coleoptera</taxon>
        <taxon>Polyphaga</taxon>
        <taxon>Elateriformia</taxon>
        <taxon>Elateroidea</taxon>
        <taxon>Lampyridae</taxon>
        <taxon>Lampyrinae</taxon>
        <taxon>Photinus</taxon>
    </lineage>
</organism>
<dbReference type="InterPro" id="IPR012337">
    <property type="entry name" value="RNaseH-like_sf"/>
</dbReference>
<evidence type="ECO:0000313" key="2">
    <source>
        <dbReference type="EMBL" id="KAB0790830.1"/>
    </source>
</evidence>
<sequence length="609" mass="70574">MSLSKPSGSKRKITDEHRIFQEKWELEFFCCEVKEKIICLICNSTIGVSKLYNIKRHYEQHKTKFDQYEGLLRREKLKELKSKLKNQQLMFTRPMQENESAVRASYALSEMIAKHSKPFTEGEFVKQCLVKAAEIVSPGSVKAFQNISLSRNTVAERITDIAGNLSDQMKTKAISFTAFSIACDESTDVCGVAQLAVFLRAVDEEFNIYEELLELVPLHDTTTGEDIFNAVYELLQKYNLQLSQLSSVATDGAPSMTGVNNGFIKLLQMKTRELCRDKPDFHHIHCIIHQEVLCSKVIKMERVLKAVKKTINFIRSRGLNQRQFTDFLRDLESEYCGLPYYTEVRWLSCSSVLDRFWKLKEEVRLFMEVKGQDASLLSDQDFLQDLSFMVDITKHLTELNLKLQGANQIITNMYDQVKAFKCKLMLWEKQLETDNLSHFPTCDVFKKSRSFPISYIKYAEKIRSLMTEFEQRFKDFKLQENNFALFTGIFSIDIDKVPSHLQMEVIEIQCQAHLKQKFDDVGAQDFYKYLPVQYQHVRKFACEIISMFGSTYQCEQLFSLMKGNKSPARSRLTNTHLNAVLKIISTNKVTPEIDNLVKNKIFQISGKKL</sequence>
<accession>A0A5N4A0J0</accession>
<name>A0A5N4A0J0_PHOPY</name>